<evidence type="ECO:0000313" key="3">
    <source>
        <dbReference type="Proteomes" id="UP000290289"/>
    </source>
</evidence>
<name>A0A498IDF4_MALDO</name>
<keyword evidence="1" id="KW-1133">Transmembrane helix</keyword>
<sequence length="39" mass="4524">MDLFLLVGRASLSEIAMVTLLALLRLFSRRFSLRCRLKL</sequence>
<dbReference type="Proteomes" id="UP000290289">
    <property type="component" value="Chromosome 12"/>
</dbReference>
<keyword evidence="3" id="KW-1185">Reference proteome</keyword>
<feature type="transmembrane region" description="Helical" evidence="1">
    <location>
        <begin position="6"/>
        <end position="27"/>
    </location>
</feature>
<gene>
    <name evidence="2" type="ORF">DVH24_005114</name>
</gene>
<reference evidence="2" key="1">
    <citation type="submission" date="2018-10" db="EMBL/GenBank/DDBJ databases">
        <title>A high-quality apple genome assembly.</title>
        <authorList>
            <person name="Hu J."/>
        </authorList>
    </citation>
    <scope>NUCLEOTIDE SEQUENCE [LARGE SCALE GENOMIC DNA]</scope>
    <source>
        <tissue evidence="2">Young leaf</tissue>
    </source>
</reference>
<proteinExistence type="predicted"/>
<organism evidence="2 3">
    <name type="scientific">Malus domestica</name>
    <name type="common">Apple</name>
    <name type="synonym">Pyrus malus</name>
    <dbReference type="NCBI Taxonomy" id="3750"/>
    <lineage>
        <taxon>Eukaryota</taxon>
        <taxon>Viridiplantae</taxon>
        <taxon>Streptophyta</taxon>
        <taxon>Embryophyta</taxon>
        <taxon>Tracheophyta</taxon>
        <taxon>Spermatophyta</taxon>
        <taxon>Magnoliopsida</taxon>
        <taxon>eudicotyledons</taxon>
        <taxon>Gunneridae</taxon>
        <taxon>Pentapetalae</taxon>
        <taxon>rosids</taxon>
        <taxon>fabids</taxon>
        <taxon>Rosales</taxon>
        <taxon>Rosaceae</taxon>
        <taxon>Amygdaloideae</taxon>
        <taxon>Maleae</taxon>
        <taxon>Malus</taxon>
    </lineage>
</organism>
<accession>A0A498IDF4</accession>
<dbReference type="AlphaFoldDB" id="A0A498IDF4"/>
<keyword evidence="1" id="KW-0812">Transmembrane</keyword>
<evidence type="ECO:0000256" key="1">
    <source>
        <dbReference type="SAM" id="Phobius"/>
    </source>
</evidence>
<comment type="caution">
    <text evidence="2">The sequence shown here is derived from an EMBL/GenBank/DDBJ whole genome shotgun (WGS) entry which is preliminary data.</text>
</comment>
<keyword evidence="1" id="KW-0472">Membrane</keyword>
<protein>
    <submittedName>
        <fullName evidence="2">Uncharacterized protein</fullName>
    </submittedName>
</protein>
<dbReference type="EMBL" id="RDQH01000338">
    <property type="protein sequence ID" value="RXH81200.1"/>
    <property type="molecule type" value="Genomic_DNA"/>
</dbReference>
<evidence type="ECO:0000313" key="2">
    <source>
        <dbReference type="EMBL" id="RXH81200.1"/>
    </source>
</evidence>